<proteinExistence type="predicted"/>
<evidence type="ECO:0000313" key="1">
    <source>
        <dbReference type="EMBL" id="KTF06981.1"/>
    </source>
</evidence>
<gene>
    <name evidence="1" type="ORF">MGSAQ_001523</name>
</gene>
<accession>A0A1B6NUI5</accession>
<dbReference type="AlphaFoldDB" id="A0A1B6NUI5"/>
<organism evidence="1">
    <name type="scientific">marine sediment metagenome</name>
    <dbReference type="NCBI Taxonomy" id="412755"/>
    <lineage>
        <taxon>unclassified sequences</taxon>
        <taxon>metagenomes</taxon>
        <taxon>ecological metagenomes</taxon>
    </lineage>
</organism>
<name>A0A1B6NUI5_9ZZZZ</name>
<reference evidence="1" key="1">
    <citation type="submission" date="2013-11" db="EMBL/GenBank/DDBJ databases">
        <title>Microbial diversity, functional groups and degradation webs in Northern and Southern Mediterranean and Red Sea marine crude oil polluted sites.</title>
        <authorList>
            <person name="Daffonchio D."/>
            <person name="Mapelli F."/>
            <person name="Ferrer M."/>
            <person name="Richter M."/>
            <person name="Cherif A."/>
            <person name="Malkawi H.I."/>
            <person name="Yakimov M.M."/>
            <person name="Abdel-Fattah Y.R."/>
            <person name="Blaghen M."/>
            <person name="Golyshin P.N."/>
            <person name="Kalogerakis N."/>
            <person name="Boon N."/>
            <person name="Magagnini M."/>
            <person name="Fava F."/>
        </authorList>
    </citation>
    <scope>NUCLEOTIDE SEQUENCE</scope>
</reference>
<protein>
    <submittedName>
        <fullName evidence="1">Uncharacterized protein</fullName>
    </submittedName>
</protein>
<sequence>NIMISVNASSYALTHNSVVASTP</sequence>
<dbReference type="EMBL" id="AYSL01000824">
    <property type="protein sequence ID" value="KTF06981.1"/>
    <property type="molecule type" value="Genomic_DNA"/>
</dbReference>
<comment type="caution">
    <text evidence="1">The sequence shown here is derived from an EMBL/GenBank/DDBJ whole genome shotgun (WGS) entry which is preliminary data.</text>
</comment>
<feature type="non-terminal residue" evidence="1">
    <location>
        <position position="1"/>
    </location>
</feature>